<keyword evidence="8" id="KW-0472">Membrane</keyword>
<evidence type="ECO:0000256" key="7">
    <source>
        <dbReference type="ARBA" id="ARBA00022927"/>
    </source>
</evidence>
<sequence length="190" mass="20480">MKNIRLILTACALTGVLTACQSVPNTPIAQTTALPNAPIKFTTTGKIGITAKTADGTQGGSAFYAWAQEGERFSIDLTGALGIGATQIRYNGTTATLESERTGLIEADSPEELLLSATGWYAPISQLPYWIVGRNAPSDDSKTLDTNGRLTTASNTGWTANFEYDKHQRPSRLRITHQDGHRVVMTITHQ</sequence>
<keyword evidence="10" id="KW-0143">Chaperone</keyword>
<evidence type="ECO:0000256" key="1">
    <source>
        <dbReference type="ARBA" id="ARBA00004459"/>
    </source>
</evidence>
<proteinExistence type="inferred from homology"/>
<dbReference type="InterPro" id="IPR029046">
    <property type="entry name" value="LolA/LolB/LppX"/>
</dbReference>
<accession>A0ABY6F289</accession>
<keyword evidence="12 14" id="KW-0449">Lipoprotein</keyword>
<evidence type="ECO:0000256" key="8">
    <source>
        <dbReference type="ARBA" id="ARBA00023136"/>
    </source>
</evidence>
<evidence type="ECO:0000256" key="12">
    <source>
        <dbReference type="ARBA" id="ARBA00023288"/>
    </source>
</evidence>
<evidence type="ECO:0000256" key="11">
    <source>
        <dbReference type="ARBA" id="ARBA00023237"/>
    </source>
</evidence>
<keyword evidence="6 13" id="KW-0732">Signal</keyword>
<evidence type="ECO:0000256" key="5">
    <source>
        <dbReference type="ARBA" id="ARBA00022448"/>
    </source>
</evidence>
<evidence type="ECO:0000313" key="15">
    <source>
        <dbReference type="Proteomes" id="UP001063782"/>
    </source>
</evidence>
<dbReference type="Pfam" id="PF03550">
    <property type="entry name" value="LolB"/>
    <property type="match status" value="1"/>
</dbReference>
<dbReference type="NCBIfam" id="TIGR00548">
    <property type="entry name" value="lolB"/>
    <property type="match status" value="1"/>
</dbReference>
<evidence type="ECO:0000256" key="10">
    <source>
        <dbReference type="ARBA" id="ARBA00023186"/>
    </source>
</evidence>
<dbReference type="PROSITE" id="PS51257">
    <property type="entry name" value="PROKAR_LIPOPROTEIN"/>
    <property type="match status" value="1"/>
</dbReference>
<keyword evidence="15" id="KW-1185">Reference proteome</keyword>
<dbReference type="EMBL" id="CP089977">
    <property type="protein sequence ID" value="UXZ04203.1"/>
    <property type="molecule type" value="Genomic_DNA"/>
</dbReference>
<feature type="signal peptide" evidence="13">
    <location>
        <begin position="1"/>
        <end position="21"/>
    </location>
</feature>
<protein>
    <recommendedName>
        <fullName evidence="4">Outer-membrane lipoprotein LolB</fullName>
    </recommendedName>
</protein>
<gene>
    <name evidence="14" type="primary">lolB</name>
    <name evidence="14" type="ORF">LU297_06200</name>
</gene>
<evidence type="ECO:0000256" key="4">
    <source>
        <dbReference type="ARBA" id="ARBA00016202"/>
    </source>
</evidence>
<name>A0ABY6F289_9GAMM</name>
<evidence type="ECO:0000256" key="9">
    <source>
        <dbReference type="ARBA" id="ARBA00023139"/>
    </source>
</evidence>
<evidence type="ECO:0000256" key="6">
    <source>
        <dbReference type="ARBA" id="ARBA00022729"/>
    </source>
</evidence>
<evidence type="ECO:0000256" key="2">
    <source>
        <dbReference type="ARBA" id="ARBA00009696"/>
    </source>
</evidence>
<keyword evidence="11" id="KW-0998">Cell outer membrane</keyword>
<comment type="subcellular location">
    <subcellularLocation>
        <location evidence="1">Cell outer membrane</location>
        <topology evidence="1">Lipid-anchor</topology>
    </subcellularLocation>
</comment>
<dbReference type="RefSeq" id="WP_263075686.1">
    <property type="nucleotide sequence ID" value="NZ_CP089977.1"/>
</dbReference>
<evidence type="ECO:0000256" key="13">
    <source>
        <dbReference type="SAM" id="SignalP"/>
    </source>
</evidence>
<keyword evidence="9" id="KW-0564">Palmitate</keyword>
<comment type="similarity">
    <text evidence="2">Belongs to the LolB family.</text>
</comment>
<keyword evidence="7" id="KW-0653">Protein transport</keyword>
<reference evidence="14" key="1">
    <citation type="submission" date="2021-12" db="EMBL/GenBank/DDBJ databases">
        <title>taxonomy of Moraxella sp. ZY201224.</title>
        <authorList>
            <person name="Li F."/>
        </authorList>
    </citation>
    <scope>NUCLEOTIDE SEQUENCE</scope>
    <source>
        <strain evidence="14">ZY201224</strain>
    </source>
</reference>
<dbReference type="CDD" id="cd16326">
    <property type="entry name" value="LolB"/>
    <property type="match status" value="1"/>
</dbReference>
<organism evidence="14 15">
    <name type="scientific">Moraxella nasicaprae</name>
    <dbReference type="NCBI Taxonomy" id="2904122"/>
    <lineage>
        <taxon>Bacteria</taxon>
        <taxon>Pseudomonadati</taxon>
        <taxon>Pseudomonadota</taxon>
        <taxon>Gammaproteobacteria</taxon>
        <taxon>Moraxellales</taxon>
        <taxon>Moraxellaceae</taxon>
        <taxon>Moraxella</taxon>
    </lineage>
</organism>
<dbReference type="Proteomes" id="UP001063782">
    <property type="component" value="Chromosome"/>
</dbReference>
<keyword evidence="5" id="KW-0813">Transport</keyword>
<evidence type="ECO:0000313" key="14">
    <source>
        <dbReference type="EMBL" id="UXZ04203.1"/>
    </source>
</evidence>
<feature type="chain" id="PRO_5047037168" description="Outer-membrane lipoprotein LolB" evidence="13">
    <location>
        <begin position="22"/>
        <end position="190"/>
    </location>
</feature>
<evidence type="ECO:0000256" key="3">
    <source>
        <dbReference type="ARBA" id="ARBA00011245"/>
    </source>
</evidence>
<dbReference type="InterPro" id="IPR004565">
    <property type="entry name" value="OM_lipoprot_LolB"/>
</dbReference>
<comment type="subunit">
    <text evidence="3">Monomer.</text>
</comment>
<dbReference type="SUPFAM" id="SSF89392">
    <property type="entry name" value="Prokaryotic lipoproteins and lipoprotein localization factors"/>
    <property type="match status" value="1"/>
</dbReference>
<dbReference type="Gene3D" id="2.50.20.10">
    <property type="entry name" value="Lipoprotein localisation LolA/LolB/LppX"/>
    <property type="match status" value="1"/>
</dbReference>